<proteinExistence type="predicted"/>
<organism evidence="1 2">
    <name type="scientific">Cyclobacterium qasimii</name>
    <dbReference type="NCBI Taxonomy" id="1350429"/>
    <lineage>
        <taxon>Bacteria</taxon>
        <taxon>Pseudomonadati</taxon>
        <taxon>Bacteroidota</taxon>
        <taxon>Cytophagia</taxon>
        <taxon>Cytophagales</taxon>
        <taxon>Cyclobacteriaceae</taxon>
        <taxon>Cyclobacterium</taxon>
    </lineage>
</organism>
<dbReference type="EMBL" id="BJYV01000001">
    <property type="protein sequence ID" value="GEO19737.1"/>
    <property type="molecule type" value="Genomic_DNA"/>
</dbReference>
<evidence type="ECO:0008006" key="3">
    <source>
        <dbReference type="Google" id="ProtNLM"/>
    </source>
</evidence>
<evidence type="ECO:0000313" key="1">
    <source>
        <dbReference type="EMBL" id="GEO19737.1"/>
    </source>
</evidence>
<comment type="caution">
    <text evidence="1">The sequence shown here is derived from an EMBL/GenBank/DDBJ whole genome shotgun (WGS) entry which is preliminary data.</text>
</comment>
<dbReference type="AlphaFoldDB" id="A0A512C6L5"/>
<name>A0A512C6L5_9BACT</name>
<keyword evidence="2" id="KW-1185">Reference proteome</keyword>
<gene>
    <name evidence="1" type="ORF">CQA01_02710</name>
</gene>
<dbReference type="Pfam" id="PF15892">
    <property type="entry name" value="BNR_4"/>
    <property type="match status" value="1"/>
</dbReference>
<sequence>MSLDFVLKDLSIKYIGIIYIGMLFFIVDLKAQEVKDTEKVHTVTKVLDNQKLDGYKGIWWFHPPMKDRPQSPSYGSTDYKYSGPLSFAWPHTVAPMAVYAPEVNKTFFVYGGDSGPENRYLLAMVSYYDHDKHLVPRPTVVRDQRGVDDPHDNPSITIDDEGYLWIFVAGRGRHRPGQIFRSNAPYSIDSFELVIEREQTYSQIWRVPEKGFFHLFTLYTGGRELYFETNKTGKDWKPEPAKQLQKLVGFGGHYQVSRVKGDTIGTAFNYHPEGNVDRRTNLYYLQTTDFGKTWTTADGTPVQIPLEDRNNPALINDYEAQGKNVYPNQLLFDKEGRPVILYITSFGAAPVPENAPRAWKIRRWTGDKWVSQYVTVSDHAYDEGAFYIHDDRWTLIAPAVPGPQPGYNGGEIGVFETTDPGNPDNDFWQLKRQVTRNSPFNHGYVRRPHNPKDPFFAMWADSDPKKSSISRIFFSNSRGDRVYMLPYEMKEDFAEPILLNPPTPPEGEDTFKY</sequence>
<dbReference type="RefSeq" id="WP_020889793.1">
    <property type="nucleotide sequence ID" value="NZ_BJYV01000001.1"/>
</dbReference>
<accession>A0A512C6L5</accession>
<protein>
    <recommendedName>
        <fullName evidence="3">BNR repeat-containing family member</fullName>
    </recommendedName>
</protein>
<evidence type="ECO:0000313" key="2">
    <source>
        <dbReference type="Proteomes" id="UP000321301"/>
    </source>
</evidence>
<dbReference type="SUPFAM" id="SSF110296">
    <property type="entry name" value="Oligoxyloglucan reducing end-specific cellobiohydrolase"/>
    <property type="match status" value="1"/>
</dbReference>
<dbReference type="Proteomes" id="UP000321301">
    <property type="component" value="Unassembled WGS sequence"/>
</dbReference>
<reference evidence="1 2" key="1">
    <citation type="submission" date="2019-07" db="EMBL/GenBank/DDBJ databases">
        <title>Whole genome shotgun sequence of Cyclobacterium qasimii NBRC 106168.</title>
        <authorList>
            <person name="Hosoyama A."/>
            <person name="Uohara A."/>
            <person name="Ohji S."/>
            <person name="Ichikawa N."/>
        </authorList>
    </citation>
    <scope>NUCLEOTIDE SEQUENCE [LARGE SCALE GENOMIC DNA]</scope>
    <source>
        <strain evidence="1 2">NBRC 106168</strain>
    </source>
</reference>